<dbReference type="EMBL" id="QLNT01000033">
    <property type="protein sequence ID" value="KAF3056168.1"/>
    <property type="molecule type" value="Genomic_DNA"/>
</dbReference>
<evidence type="ECO:0000313" key="2">
    <source>
        <dbReference type="EMBL" id="KAF3056168.1"/>
    </source>
</evidence>
<accession>A0A9P5C669</accession>
<dbReference type="AlphaFoldDB" id="A0A9P5C669"/>
<evidence type="ECO:0000256" key="1">
    <source>
        <dbReference type="SAM" id="SignalP"/>
    </source>
</evidence>
<protein>
    <submittedName>
        <fullName evidence="2">Uncharacterized protein</fullName>
    </submittedName>
</protein>
<gene>
    <name evidence="2" type="ORF">CFAM422_012822</name>
</gene>
<comment type="caution">
    <text evidence="2">The sequence shown here is derived from an EMBL/GenBank/DDBJ whole genome shotgun (WGS) entry which is preliminary data.</text>
</comment>
<reference evidence="2 3" key="1">
    <citation type="submission" date="2018-06" db="EMBL/GenBank/DDBJ databases">
        <title>Genome analysis of cellulolytic fungus Trichoderma lentiforme CFAM-422.</title>
        <authorList>
            <person name="Steindorff A.S."/>
            <person name="Formighieri E.F."/>
            <person name="Midorikawa G.E.O."/>
            <person name="Tamietti M.S."/>
            <person name="Ramos E.Z."/>
            <person name="Silva A.S."/>
            <person name="Bon E.P.S."/>
            <person name="Mendes T.D."/>
            <person name="Damaso M.C.T."/>
            <person name="Favaro L.C.L."/>
        </authorList>
    </citation>
    <scope>NUCLEOTIDE SEQUENCE [LARGE SCALE GENOMIC DNA]</scope>
    <source>
        <strain evidence="2 3">CFAM-422</strain>
    </source>
</reference>
<name>A0A9P5C669_9HYPO</name>
<proteinExistence type="predicted"/>
<feature type="signal peptide" evidence="1">
    <location>
        <begin position="1"/>
        <end position="20"/>
    </location>
</feature>
<keyword evidence="1" id="KW-0732">Signal</keyword>
<evidence type="ECO:0000313" key="3">
    <source>
        <dbReference type="Proteomes" id="UP000801864"/>
    </source>
</evidence>
<dbReference type="Proteomes" id="UP000801864">
    <property type="component" value="Unassembled WGS sequence"/>
</dbReference>
<organism evidence="2 3">
    <name type="scientific">Trichoderma lentiforme</name>
    <dbReference type="NCBI Taxonomy" id="1567552"/>
    <lineage>
        <taxon>Eukaryota</taxon>
        <taxon>Fungi</taxon>
        <taxon>Dikarya</taxon>
        <taxon>Ascomycota</taxon>
        <taxon>Pezizomycotina</taxon>
        <taxon>Sordariomycetes</taxon>
        <taxon>Hypocreomycetidae</taxon>
        <taxon>Hypocreales</taxon>
        <taxon>Hypocreaceae</taxon>
        <taxon>Trichoderma</taxon>
    </lineage>
</organism>
<keyword evidence="3" id="KW-1185">Reference proteome</keyword>
<sequence>MHFKLSLAAASVIIQALVAAIPFSSLPSTDIDPAVSDNFVNAQENDFLVDVPRGYEANGYLLKVIDQVKVYVAIRTPDLNSAAPTVLVPR</sequence>
<feature type="chain" id="PRO_5040385705" evidence="1">
    <location>
        <begin position="21"/>
        <end position="90"/>
    </location>
</feature>